<comment type="similarity">
    <text evidence="2">Belongs to the insect chemoreceptor superfamily. Gustatory receptor (GR) family. Gr5a subfamily.</text>
</comment>
<dbReference type="GeneID" id="112690100"/>
<keyword evidence="5 8" id="KW-1133">Transmembrane helix</keyword>
<name>A0A8B8GAK3_9HEMI</name>
<comment type="subcellular location">
    <subcellularLocation>
        <location evidence="1">Cell membrane</location>
        <topology evidence="1">Multi-pass membrane protein</topology>
    </subcellularLocation>
</comment>
<gene>
    <name evidence="10" type="primary">LOC112690100</name>
</gene>
<keyword evidence="3" id="KW-1003">Cell membrane</keyword>
<keyword evidence="7" id="KW-0675">Receptor</keyword>
<evidence type="ECO:0000313" key="10">
    <source>
        <dbReference type="RefSeq" id="XP_025419807.1"/>
    </source>
</evidence>
<dbReference type="Proteomes" id="UP000694846">
    <property type="component" value="Unplaced"/>
</dbReference>
<keyword evidence="9" id="KW-1185">Reference proteome</keyword>
<evidence type="ECO:0000256" key="2">
    <source>
        <dbReference type="ARBA" id="ARBA00005327"/>
    </source>
</evidence>
<feature type="transmembrane region" description="Helical" evidence="8">
    <location>
        <begin position="217"/>
        <end position="236"/>
    </location>
</feature>
<keyword evidence="6 8" id="KW-0472">Membrane</keyword>
<feature type="transmembrane region" description="Helical" evidence="8">
    <location>
        <begin position="133"/>
        <end position="153"/>
    </location>
</feature>
<evidence type="ECO:0000256" key="5">
    <source>
        <dbReference type="ARBA" id="ARBA00022989"/>
    </source>
</evidence>
<dbReference type="RefSeq" id="XP_025419807.1">
    <property type="nucleotide sequence ID" value="XM_025564022.1"/>
</dbReference>
<evidence type="ECO:0000256" key="6">
    <source>
        <dbReference type="ARBA" id="ARBA00023136"/>
    </source>
</evidence>
<feature type="transmembrane region" description="Helical" evidence="8">
    <location>
        <begin position="46"/>
        <end position="65"/>
    </location>
</feature>
<feature type="transmembrane region" description="Helical" evidence="8">
    <location>
        <begin position="256"/>
        <end position="281"/>
    </location>
</feature>
<protein>
    <submittedName>
        <fullName evidence="10">Gustatory receptor for sugar taste 61a-like</fullName>
    </submittedName>
</protein>
<accession>A0A8B8GAK3</accession>
<evidence type="ECO:0000256" key="8">
    <source>
        <dbReference type="SAM" id="Phobius"/>
    </source>
</evidence>
<evidence type="ECO:0000256" key="3">
    <source>
        <dbReference type="ARBA" id="ARBA00022475"/>
    </source>
</evidence>
<feature type="transmembrane region" description="Helical" evidence="8">
    <location>
        <begin position="91"/>
        <end position="112"/>
    </location>
</feature>
<reference evidence="10" key="1">
    <citation type="submission" date="2025-08" db="UniProtKB">
        <authorList>
            <consortium name="RefSeq"/>
        </authorList>
    </citation>
    <scope>IDENTIFICATION</scope>
    <source>
        <tissue evidence="10">Whole body</tissue>
    </source>
</reference>
<evidence type="ECO:0000313" key="9">
    <source>
        <dbReference type="Proteomes" id="UP000694846"/>
    </source>
</evidence>
<dbReference type="GO" id="GO:0005886">
    <property type="term" value="C:plasma membrane"/>
    <property type="evidence" value="ECO:0007669"/>
    <property type="project" value="UniProtKB-SubCell"/>
</dbReference>
<sequence>MSQDEFRFCSVRTILSVIALLCQIAMTILSFCWLKESGANIFKGGVVLFFGGAAVTMALLINLSINWCGLLKKWEQVEGYFGHQKNLKLKFTLISILCIIFSMVEHLSYLLTGIITTKKESSQEVFEIYVLRMFPQVFNIITYNVWIALLVLVINSVSTLTLCFSDQLIIMGSIALGNYFQSFNDRMKMCKGKKLTSDQWKTLRVDYTRLCNLTRSLNDCLCHLLCVSLLLHLYIICVEMHQGVLEINENNSLGHYVHAILSFLVSSLRGCLLCLCSVNVYENSKLPKRSLYDIPQQSYCNEVEFFMLQIQKDHVGLTGSHMFLMTRRFLLTRNLSYYNTKTWRIKYTGNVGFISKHVLPKGHLWAALA</sequence>
<keyword evidence="4 8" id="KW-0812">Transmembrane</keyword>
<dbReference type="InterPro" id="IPR009318">
    <property type="entry name" value="Gustatory_rcpt"/>
</dbReference>
<proteinExistence type="inferred from homology"/>
<dbReference type="OrthoDB" id="5800391at2759"/>
<evidence type="ECO:0000256" key="4">
    <source>
        <dbReference type="ARBA" id="ARBA00022692"/>
    </source>
</evidence>
<dbReference type="GO" id="GO:0008527">
    <property type="term" value="F:taste receptor activity"/>
    <property type="evidence" value="ECO:0007669"/>
    <property type="project" value="InterPro"/>
</dbReference>
<evidence type="ECO:0000256" key="7">
    <source>
        <dbReference type="ARBA" id="ARBA00023170"/>
    </source>
</evidence>
<organism evidence="9 10">
    <name type="scientific">Sipha flava</name>
    <name type="common">yellow sugarcane aphid</name>
    <dbReference type="NCBI Taxonomy" id="143950"/>
    <lineage>
        <taxon>Eukaryota</taxon>
        <taxon>Metazoa</taxon>
        <taxon>Ecdysozoa</taxon>
        <taxon>Arthropoda</taxon>
        <taxon>Hexapoda</taxon>
        <taxon>Insecta</taxon>
        <taxon>Pterygota</taxon>
        <taxon>Neoptera</taxon>
        <taxon>Paraneoptera</taxon>
        <taxon>Hemiptera</taxon>
        <taxon>Sternorrhyncha</taxon>
        <taxon>Aphidomorpha</taxon>
        <taxon>Aphidoidea</taxon>
        <taxon>Aphididae</taxon>
        <taxon>Sipha</taxon>
    </lineage>
</organism>
<dbReference type="Pfam" id="PF06151">
    <property type="entry name" value="Trehalose_recp"/>
    <property type="match status" value="1"/>
</dbReference>
<evidence type="ECO:0000256" key="1">
    <source>
        <dbReference type="ARBA" id="ARBA00004651"/>
    </source>
</evidence>
<feature type="transmembrane region" description="Helical" evidence="8">
    <location>
        <begin position="14"/>
        <end position="34"/>
    </location>
</feature>
<dbReference type="PANTHER" id="PTHR21421:SF29">
    <property type="entry name" value="GUSTATORY RECEPTOR 5A FOR TREHALOSE-RELATED"/>
    <property type="match status" value="1"/>
</dbReference>
<dbReference type="AlphaFoldDB" id="A0A8B8GAK3"/>
<dbReference type="PANTHER" id="PTHR21421">
    <property type="entry name" value="GUSTATORY RECEPTOR"/>
    <property type="match status" value="1"/>
</dbReference>
<dbReference type="GO" id="GO:0050916">
    <property type="term" value="P:sensory perception of sweet taste"/>
    <property type="evidence" value="ECO:0007669"/>
    <property type="project" value="UniProtKB-ARBA"/>
</dbReference>